<proteinExistence type="predicted"/>
<organism evidence="1 2">
    <name type="scientific">Deminuibacter soli</name>
    <dbReference type="NCBI Taxonomy" id="2291815"/>
    <lineage>
        <taxon>Bacteria</taxon>
        <taxon>Pseudomonadati</taxon>
        <taxon>Bacteroidota</taxon>
        <taxon>Chitinophagia</taxon>
        <taxon>Chitinophagales</taxon>
        <taxon>Chitinophagaceae</taxon>
        <taxon>Deminuibacter</taxon>
    </lineage>
</organism>
<dbReference type="AlphaFoldDB" id="A0A3E1NKS4"/>
<accession>A0A3E1NKS4</accession>
<name>A0A3E1NKS4_9BACT</name>
<dbReference type="Proteomes" id="UP000261284">
    <property type="component" value="Unassembled WGS sequence"/>
</dbReference>
<reference evidence="1 2" key="1">
    <citation type="submission" date="2018-08" db="EMBL/GenBank/DDBJ databases">
        <title>Chitinophagaceae sp. K23C18032701, a novel bacterium isolated from forest soil.</title>
        <authorList>
            <person name="Wang C."/>
        </authorList>
    </citation>
    <scope>NUCLEOTIDE SEQUENCE [LARGE SCALE GENOMIC DNA]</scope>
    <source>
        <strain evidence="1 2">K23C18032701</strain>
    </source>
</reference>
<dbReference type="EMBL" id="QTJU01000002">
    <property type="protein sequence ID" value="RFM28539.1"/>
    <property type="molecule type" value="Genomic_DNA"/>
</dbReference>
<protein>
    <submittedName>
        <fullName evidence="1">Uncharacterized protein</fullName>
    </submittedName>
</protein>
<comment type="caution">
    <text evidence="1">The sequence shown here is derived from an EMBL/GenBank/DDBJ whole genome shotgun (WGS) entry which is preliminary data.</text>
</comment>
<keyword evidence="2" id="KW-1185">Reference proteome</keyword>
<gene>
    <name evidence="1" type="ORF">DXN05_06955</name>
</gene>
<sequence>MCIRYKLQESHFGRFIFDITIVIMDTDLQSKQKDAVIGVLTKIETSTQKFTEDHAVATLLRLSLGTEDIVSNEALADVIAFSLYEESDYGIANWNCYFGPPVATYENGAIKEQILRELITSEMVGYWRGQASLFGNPVLRSRYLG</sequence>
<evidence type="ECO:0000313" key="2">
    <source>
        <dbReference type="Proteomes" id="UP000261284"/>
    </source>
</evidence>
<evidence type="ECO:0000313" key="1">
    <source>
        <dbReference type="EMBL" id="RFM28539.1"/>
    </source>
</evidence>